<sequence>MDITEEYEESTEVLPFFPRYDSETICQDKLRVTWFEIDFSQSRYNFENKVCGSNACTLIVLLVAAICNRENVQCFGPNKQINYYVIRALGRAMLYGNEIHAVLKDKGSLENINLTIPEAIRFSGKKVSGIKEWKSVLYMQSLINTLHVNLNAHWNEWKKSAHSRKHADLYIVLISDSRSVLFIINDIQGTVTLVDSHQHTTTKGALVAAVNQDNLRCLCAWLSHIMFKYHHTLPNLYELSFLYFRKKRK</sequence>
<reference evidence="2" key="1">
    <citation type="submission" date="2025-08" db="UniProtKB">
        <authorList>
            <consortium name="RefSeq"/>
        </authorList>
    </citation>
    <scope>IDENTIFICATION</scope>
    <source>
        <tissue evidence="2">Whole Larva</tissue>
    </source>
</reference>
<dbReference type="Proteomes" id="UP000695000">
    <property type="component" value="Unplaced"/>
</dbReference>
<protein>
    <submittedName>
        <fullName evidence="2">Uncharacterized protein LOC108559843</fullName>
    </submittedName>
</protein>
<evidence type="ECO:0000313" key="1">
    <source>
        <dbReference type="Proteomes" id="UP000695000"/>
    </source>
</evidence>
<dbReference type="PANTHER" id="PTHR37962:SF2">
    <property type="entry name" value="MALE STERILE (3) 76CA"/>
    <property type="match status" value="1"/>
</dbReference>
<accession>A0ABM1MDP8</accession>
<dbReference type="RefSeq" id="XP_017772698.1">
    <property type="nucleotide sequence ID" value="XM_017917209.1"/>
</dbReference>
<keyword evidence="1" id="KW-1185">Reference proteome</keyword>
<dbReference type="GeneID" id="108559843"/>
<dbReference type="PANTHER" id="PTHR37962">
    <property type="entry name" value="MALE STERILE (3) 76CA"/>
    <property type="match status" value="1"/>
</dbReference>
<organism evidence="1 2">
    <name type="scientific">Nicrophorus vespilloides</name>
    <name type="common">Boreal carrion beetle</name>
    <dbReference type="NCBI Taxonomy" id="110193"/>
    <lineage>
        <taxon>Eukaryota</taxon>
        <taxon>Metazoa</taxon>
        <taxon>Ecdysozoa</taxon>
        <taxon>Arthropoda</taxon>
        <taxon>Hexapoda</taxon>
        <taxon>Insecta</taxon>
        <taxon>Pterygota</taxon>
        <taxon>Neoptera</taxon>
        <taxon>Endopterygota</taxon>
        <taxon>Coleoptera</taxon>
        <taxon>Polyphaga</taxon>
        <taxon>Staphyliniformia</taxon>
        <taxon>Silphidae</taxon>
        <taxon>Nicrophorinae</taxon>
        <taxon>Nicrophorus</taxon>
    </lineage>
</organism>
<proteinExistence type="predicted"/>
<evidence type="ECO:0000313" key="2">
    <source>
        <dbReference type="RefSeq" id="XP_017772698.1"/>
    </source>
</evidence>
<name>A0ABM1MDP8_NICVS</name>
<gene>
    <name evidence="2" type="primary">LOC108559843</name>
</gene>